<protein>
    <submittedName>
        <fullName evidence="6">Set1/Ash2 histone methyltransferase complex subunit ASH2</fullName>
    </submittedName>
</protein>
<evidence type="ECO:0000313" key="6">
    <source>
        <dbReference type="EMBL" id="KAG9397206.1"/>
    </source>
</evidence>
<dbReference type="GO" id="GO:0032259">
    <property type="term" value="P:methylation"/>
    <property type="evidence" value="ECO:0007669"/>
    <property type="project" value="UniProtKB-KW"/>
</dbReference>
<dbReference type="PANTHER" id="PTHR10598">
    <property type="entry name" value="SET1/ASH2 HISTONE METHYLTRANSFERASE COMPLEX SUBUNIT ASH2"/>
    <property type="match status" value="1"/>
</dbReference>
<name>A0A8J6C144_9EUKA</name>
<sequence>MVGRKSRKPDFTRNWVYEASKKNKDHVVISNVNRSRFTGLSDDQLTYSAPQGYRIATSTHGAQEGTWYFEASCLKGAHESPAFRIGWARHDLPPDVMDANVGYDVHSWGIRSVDGSTIHDGHREAYGKPFGPGDVLGCLIHLPPCDVELEPEVEQVFAPNLFQLNREPRKKGSKGSSKRGKQKEASRVQHRSKETEQAAAGVVCTGSYMQFFLNGEDLGKTFTDLPGARYYPAISAYNYGKITAAFERDSMKFADTIPSDIHWRPINDLHAIRHKFEMELLEAEQRQMEEEQRLKEEQQRQAAAQLDGLQTAMAQDLDATAPVGVTMGDIAGTATDSDSSSPVPGEGGSRVSEEGSAESGGAETVLRKAEGEAVLEMKRVAA</sequence>
<accession>A0A8J6C144</accession>
<reference evidence="6" key="1">
    <citation type="submission" date="2021-05" db="EMBL/GenBank/DDBJ databases">
        <title>A free-living protist that lacks canonical eukaryotic 1 DNA replication and segregation systems.</title>
        <authorList>
            <person name="Salas-Leiva D.E."/>
            <person name="Tromer E.C."/>
            <person name="Curtis B.A."/>
            <person name="Jerlstrom-Hultqvist J."/>
            <person name="Kolisko M."/>
            <person name="Yi Z."/>
            <person name="Salas-Leiva J.S."/>
            <person name="Gallot-Lavallee L."/>
            <person name="Kops G.J.P.L."/>
            <person name="Archibald J.M."/>
            <person name="Simpson A.G.B."/>
            <person name="Roger A.J."/>
        </authorList>
    </citation>
    <scope>NUCLEOTIDE SEQUENCE</scope>
    <source>
        <strain evidence="6">BICM</strain>
    </source>
</reference>
<dbReference type="PANTHER" id="PTHR10598:SF0">
    <property type="entry name" value="SET1_ASH2 HISTONE METHYLTRANSFERASE COMPLEX SUBUNIT ASH2"/>
    <property type="match status" value="1"/>
</dbReference>
<dbReference type="InterPro" id="IPR001870">
    <property type="entry name" value="B30.2/SPRY"/>
</dbReference>
<feature type="region of interest" description="Disordered" evidence="4">
    <location>
        <begin position="328"/>
        <end position="371"/>
    </location>
</feature>
<dbReference type="CDD" id="cd12872">
    <property type="entry name" value="SPRY_Ash2"/>
    <property type="match status" value="1"/>
</dbReference>
<feature type="compositionally biased region" description="Basic residues" evidence="4">
    <location>
        <begin position="168"/>
        <end position="181"/>
    </location>
</feature>
<evidence type="ECO:0000256" key="4">
    <source>
        <dbReference type="SAM" id="MobiDB-lite"/>
    </source>
</evidence>
<organism evidence="6 7">
    <name type="scientific">Carpediemonas membranifera</name>
    <dbReference type="NCBI Taxonomy" id="201153"/>
    <lineage>
        <taxon>Eukaryota</taxon>
        <taxon>Metamonada</taxon>
        <taxon>Carpediemonas-like organisms</taxon>
        <taxon>Carpediemonas</taxon>
    </lineage>
</organism>
<dbReference type="SMART" id="SM00449">
    <property type="entry name" value="SPRY"/>
    <property type="match status" value="1"/>
</dbReference>
<gene>
    <name evidence="6" type="ORF">J8273_1115</name>
</gene>
<evidence type="ECO:0000259" key="5">
    <source>
        <dbReference type="PROSITE" id="PS50188"/>
    </source>
</evidence>
<dbReference type="InterPro" id="IPR037353">
    <property type="entry name" value="ASH2"/>
</dbReference>
<keyword evidence="7" id="KW-1185">Reference proteome</keyword>
<dbReference type="AlphaFoldDB" id="A0A8J6C144"/>
<dbReference type="InterPro" id="IPR043136">
    <property type="entry name" value="B30.2/SPRY_sf"/>
</dbReference>
<dbReference type="GO" id="GO:0008168">
    <property type="term" value="F:methyltransferase activity"/>
    <property type="evidence" value="ECO:0007669"/>
    <property type="project" value="UniProtKB-KW"/>
</dbReference>
<evidence type="ECO:0000313" key="7">
    <source>
        <dbReference type="Proteomes" id="UP000717585"/>
    </source>
</evidence>
<feature type="domain" description="B30.2/SPRY" evidence="5">
    <location>
        <begin position="7"/>
        <end position="195"/>
    </location>
</feature>
<keyword evidence="6" id="KW-0808">Transferase</keyword>
<dbReference type="Pfam" id="PF00622">
    <property type="entry name" value="SPRY"/>
    <property type="match status" value="1"/>
</dbReference>
<dbReference type="GO" id="GO:0000976">
    <property type="term" value="F:transcription cis-regulatory region binding"/>
    <property type="evidence" value="ECO:0007669"/>
    <property type="project" value="TreeGrafter"/>
</dbReference>
<dbReference type="Proteomes" id="UP000717585">
    <property type="component" value="Unassembled WGS sequence"/>
</dbReference>
<proteinExistence type="predicted"/>
<feature type="compositionally biased region" description="Basic and acidic residues" evidence="4">
    <location>
        <begin position="182"/>
        <end position="196"/>
    </location>
</feature>
<dbReference type="OrthoDB" id="10266026at2759"/>
<evidence type="ECO:0000256" key="2">
    <source>
        <dbReference type="ARBA" id="ARBA00023242"/>
    </source>
</evidence>
<dbReference type="InterPro" id="IPR013320">
    <property type="entry name" value="ConA-like_dom_sf"/>
</dbReference>
<feature type="coiled-coil region" evidence="3">
    <location>
        <begin position="271"/>
        <end position="301"/>
    </location>
</feature>
<dbReference type="EMBL" id="JAHDYR010000003">
    <property type="protein sequence ID" value="KAG9397206.1"/>
    <property type="molecule type" value="Genomic_DNA"/>
</dbReference>
<dbReference type="Gene3D" id="2.60.120.920">
    <property type="match status" value="1"/>
</dbReference>
<dbReference type="PROSITE" id="PS50188">
    <property type="entry name" value="B302_SPRY"/>
    <property type="match status" value="1"/>
</dbReference>
<dbReference type="GO" id="GO:0048188">
    <property type="term" value="C:Set1C/COMPASS complex"/>
    <property type="evidence" value="ECO:0007669"/>
    <property type="project" value="InterPro"/>
</dbReference>
<keyword evidence="2" id="KW-0539">Nucleus</keyword>
<evidence type="ECO:0000256" key="3">
    <source>
        <dbReference type="SAM" id="Coils"/>
    </source>
</evidence>
<comment type="subcellular location">
    <subcellularLocation>
        <location evidence="1">Nucleus</location>
    </subcellularLocation>
</comment>
<feature type="region of interest" description="Disordered" evidence="4">
    <location>
        <begin position="167"/>
        <end position="196"/>
    </location>
</feature>
<comment type="caution">
    <text evidence="6">The sequence shown here is derived from an EMBL/GenBank/DDBJ whole genome shotgun (WGS) entry which is preliminary data.</text>
</comment>
<keyword evidence="6" id="KW-0489">Methyltransferase</keyword>
<keyword evidence="3" id="KW-0175">Coiled coil</keyword>
<dbReference type="SUPFAM" id="SSF49899">
    <property type="entry name" value="Concanavalin A-like lectins/glucanases"/>
    <property type="match status" value="1"/>
</dbReference>
<evidence type="ECO:0000256" key="1">
    <source>
        <dbReference type="ARBA" id="ARBA00004123"/>
    </source>
</evidence>
<dbReference type="InterPro" id="IPR003877">
    <property type="entry name" value="SPRY_dom"/>
</dbReference>